<evidence type="ECO:0000259" key="4">
    <source>
        <dbReference type="SMART" id="SM00822"/>
    </source>
</evidence>
<name>A0A5R9GG83_9BACL</name>
<keyword evidence="6" id="KW-1185">Reference proteome</keyword>
<dbReference type="NCBIfam" id="NF005372">
    <property type="entry name" value="PRK06914.1"/>
    <property type="match status" value="1"/>
</dbReference>
<dbReference type="SUPFAM" id="SSF51735">
    <property type="entry name" value="NAD(P)-binding Rossmann-fold domains"/>
    <property type="match status" value="1"/>
</dbReference>
<dbReference type="PANTHER" id="PTHR43976:SF16">
    <property type="entry name" value="SHORT-CHAIN DEHYDROGENASE_REDUCTASE FAMILY PROTEIN"/>
    <property type="match status" value="1"/>
</dbReference>
<dbReference type="InterPro" id="IPR036291">
    <property type="entry name" value="NAD(P)-bd_dom_sf"/>
</dbReference>
<evidence type="ECO:0000256" key="2">
    <source>
        <dbReference type="ARBA" id="ARBA00023002"/>
    </source>
</evidence>
<dbReference type="InterPro" id="IPR057326">
    <property type="entry name" value="KR_dom"/>
</dbReference>
<dbReference type="InterPro" id="IPR002347">
    <property type="entry name" value="SDR_fam"/>
</dbReference>
<accession>A0A5R9GG83</accession>
<dbReference type="AlphaFoldDB" id="A0A5R9GG83"/>
<dbReference type="InterPro" id="IPR051911">
    <property type="entry name" value="SDR_oxidoreductase"/>
</dbReference>
<dbReference type="PROSITE" id="PS00061">
    <property type="entry name" value="ADH_SHORT"/>
    <property type="match status" value="1"/>
</dbReference>
<comment type="caution">
    <text evidence="5">The sequence shown here is derived from an EMBL/GenBank/DDBJ whole genome shotgun (WGS) entry which is preliminary data.</text>
</comment>
<dbReference type="GO" id="GO:0016491">
    <property type="term" value="F:oxidoreductase activity"/>
    <property type="evidence" value="ECO:0007669"/>
    <property type="project" value="UniProtKB-KW"/>
</dbReference>
<organism evidence="5 6">
    <name type="scientific">Paenibacillus antri</name>
    <dbReference type="NCBI Taxonomy" id="2582848"/>
    <lineage>
        <taxon>Bacteria</taxon>
        <taxon>Bacillati</taxon>
        <taxon>Bacillota</taxon>
        <taxon>Bacilli</taxon>
        <taxon>Bacillales</taxon>
        <taxon>Paenibacillaceae</taxon>
        <taxon>Paenibacillus</taxon>
    </lineage>
</organism>
<dbReference type="EMBL" id="VCIW01000005">
    <property type="protein sequence ID" value="TLS52314.1"/>
    <property type="molecule type" value="Genomic_DNA"/>
</dbReference>
<comment type="similarity">
    <text evidence="1 3">Belongs to the short-chain dehydrogenases/reductases (SDR) family.</text>
</comment>
<dbReference type="CDD" id="cd05374">
    <property type="entry name" value="17beta-HSD-like_SDR_c"/>
    <property type="match status" value="1"/>
</dbReference>
<dbReference type="SMART" id="SM00822">
    <property type="entry name" value="PKS_KR"/>
    <property type="match status" value="1"/>
</dbReference>
<evidence type="ECO:0000313" key="5">
    <source>
        <dbReference type="EMBL" id="TLS52314.1"/>
    </source>
</evidence>
<dbReference type="RefSeq" id="WP_138193970.1">
    <property type="nucleotide sequence ID" value="NZ_VCIW01000005.1"/>
</dbReference>
<dbReference type="InterPro" id="IPR020904">
    <property type="entry name" value="Sc_DH/Rdtase_CS"/>
</dbReference>
<evidence type="ECO:0000256" key="3">
    <source>
        <dbReference type="RuleBase" id="RU000363"/>
    </source>
</evidence>
<feature type="domain" description="Ketoreductase" evidence="4">
    <location>
        <begin position="6"/>
        <end position="188"/>
    </location>
</feature>
<dbReference type="OrthoDB" id="9775296at2"/>
<dbReference type="PRINTS" id="PR00080">
    <property type="entry name" value="SDRFAMILY"/>
</dbReference>
<gene>
    <name evidence="5" type="ORF">FE782_10085</name>
</gene>
<sequence>MASETRVAIVTGASSGFGQLASVELARRGYTVVATMRDPEGRGRRLFEAAAREGVERRIVPSRLDVTDASRSEAVVAETIASYGRIDVLVNNAGFAQGGFVEDVSLEAMRAQFETNVWGTIAMTKAALPHMRERRGGKIVNMSSVSGRIAIPGFAPYAASKYAIEGFSEALRLEMRPFGVFVVLIEPASYRTDIWDKGFATMAGGADSAFAKPLARIRGIAERSARNGGDPRDVARLIGRIADARRPRLRYAIPRGAGWMAAARDLLPWSWYEAAIGRLLR</sequence>
<protein>
    <submittedName>
        <fullName evidence="5">SDR family oxidoreductase</fullName>
    </submittedName>
</protein>
<evidence type="ECO:0000313" key="6">
    <source>
        <dbReference type="Proteomes" id="UP000309676"/>
    </source>
</evidence>
<proteinExistence type="inferred from homology"/>
<dbReference type="PRINTS" id="PR00081">
    <property type="entry name" value="GDHRDH"/>
</dbReference>
<evidence type="ECO:0000256" key="1">
    <source>
        <dbReference type="ARBA" id="ARBA00006484"/>
    </source>
</evidence>
<dbReference type="PANTHER" id="PTHR43976">
    <property type="entry name" value="SHORT CHAIN DEHYDROGENASE"/>
    <property type="match status" value="1"/>
</dbReference>
<keyword evidence="2" id="KW-0560">Oxidoreductase</keyword>
<dbReference type="Pfam" id="PF00106">
    <property type="entry name" value="adh_short"/>
    <property type="match status" value="1"/>
</dbReference>
<reference evidence="5 6" key="1">
    <citation type="submission" date="2019-05" db="EMBL/GenBank/DDBJ databases">
        <authorList>
            <person name="Narsing Rao M.P."/>
            <person name="Li W.J."/>
        </authorList>
    </citation>
    <scope>NUCLEOTIDE SEQUENCE [LARGE SCALE GENOMIC DNA]</scope>
    <source>
        <strain evidence="5 6">SYSU_K30003</strain>
    </source>
</reference>
<dbReference type="Proteomes" id="UP000309676">
    <property type="component" value="Unassembled WGS sequence"/>
</dbReference>
<dbReference type="Gene3D" id="3.40.50.720">
    <property type="entry name" value="NAD(P)-binding Rossmann-like Domain"/>
    <property type="match status" value="1"/>
</dbReference>